<gene>
    <name evidence="1" type="ORF">DPEC_G00315040</name>
</gene>
<evidence type="ECO:0000313" key="1">
    <source>
        <dbReference type="EMBL" id="KAJ7989003.1"/>
    </source>
</evidence>
<evidence type="ECO:0000313" key="2">
    <source>
        <dbReference type="Proteomes" id="UP001157502"/>
    </source>
</evidence>
<sequence length="147" mass="15335">MHTVSVCPGNSLCQVITEDKGLVIADPVEIEPSQRITPDGALNRAAISSPTDTIHLHREAPGVNAINAFTNRVILAGRRLGPGQANLPTSLTGVTPSSDPEVKVKFPKLCKSFLRSPPDLSKGHGAVARGGSPSGQEKVRKEGGGID</sequence>
<protein>
    <submittedName>
        <fullName evidence="1">Uncharacterized protein</fullName>
    </submittedName>
</protein>
<name>A0ACC2FC51_DALPE</name>
<comment type="caution">
    <text evidence="1">The sequence shown here is derived from an EMBL/GenBank/DDBJ whole genome shotgun (WGS) entry which is preliminary data.</text>
</comment>
<organism evidence="1 2">
    <name type="scientific">Dallia pectoralis</name>
    <name type="common">Alaska blackfish</name>
    <dbReference type="NCBI Taxonomy" id="75939"/>
    <lineage>
        <taxon>Eukaryota</taxon>
        <taxon>Metazoa</taxon>
        <taxon>Chordata</taxon>
        <taxon>Craniata</taxon>
        <taxon>Vertebrata</taxon>
        <taxon>Euteleostomi</taxon>
        <taxon>Actinopterygii</taxon>
        <taxon>Neopterygii</taxon>
        <taxon>Teleostei</taxon>
        <taxon>Protacanthopterygii</taxon>
        <taxon>Esociformes</taxon>
        <taxon>Umbridae</taxon>
        <taxon>Dallia</taxon>
    </lineage>
</organism>
<proteinExistence type="predicted"/>
<keyword evidence="2" id="KW-1185">Reference proteome</keyword>
<dbReference type="Proteomes" id="UP001157502">
    <property type="component" value="Chromosome 30"/>
</dbReference>
<accession>A0ACC2FC51</accession>
<dbReference type="EMBL" id="CM055757">
    <property type="protein sequence ID" value="KAJ7989003.1"/>
    <property type="molecule type" value="Genomic_DNA"/>
</dbReference>
<reference evidence="1" key="1">
    <citation type="submission" date="2021-05" db="EMBL/GenBank/DDBJ databases">
        <authorList>
            <person name="Pan Q."/>
            <person name="Jouanno E."/>
            <person name="Zahm M."/>
            <person name="Klopp C."/>
            <person name="Cabau C."/>
            <person name="Louis A."/>
            <person name="Berthelot C."/>
            <person name="Parey E."/>
            <person name="Roest Crollius H."/>
            <person name="Montfort J."/>
            <person name="Robinson-Rechavi M."/>
            <person name="Bouchez O."/>
            <person name="Lampietro C."/>
            <person name="Lopez Roques C."/>
            <person name="Donnadieu C."/>
            <person name="Postlethwait J."/>
            <person name="Bobe J."/>
            <person name="Dillon D."/>
            <person name="Chandos A."/>
            <person name="von Hippel F."/>
            <person name="Guiguen Y."/>
        </authorList>
    </citation>
    <scope>NUCLEOTIDE SEQUENCE</scope>
    <source>
        <strain evidence="1">YG-Jan2019</strain>
    </source>
</reference>